<keyword evidence="3 5" id="KW-0067">ATP-binding</keyword>
<gene>
    <name evidence="5" type="primary">livG</name>
    <name evidence="5" type="ORF">Val02_37920</name>
</gene>
<name>A0A8J3YKK8_9ACTN</name>
<dbReference type="SMART" id="SM00382">
    <property type="entry name" value="AAA"/>
    <property type="match status" value="1"/>
</dbReference>
<evidence type="ECO:0000313" key="5">
    <source>
        <dbReference type="EMBL" id="GIJ46906.1"/>
    </source>
</evidence>
<dbReference type="PANTHER" id="PTHR45772">
    <property type="entry name" value="CONSERVED COMPONENT OF ABC TRANSPORTER FOR NATURAL AMINO ACIDS-RELATED"/>
    <property type="match status" value="1"/>
</dbReference>
<dbReference type="Proteomes" id="UP000619260">
    <property type="component" value="Unassembled WGS sequence"/>
</dbReference>
<dbReference type="GO" id="GO:0005524">
    <property type="term" value="F:ATP binding"/>
    <property type="evidence" value="ECO:0007669"/>
    <property type="project" value="UniProtKB-KW"/>
</dbReference>
<evidence type="ECO:0000256" key="1">
    <source>
        <dbReference type="ARBA" id="ARBA00022448"/>
    </source>
</evidence>
<dbReference type="PROSITE" id="PS50893">
    <property type="entry name" value="ABC_TRANSPORTER_2"/>
    <property type="match status" value="1"/>
</dbReference>
<dbReference type="Pfam" id="PF12399">
    <property type="entry name" value="BCA_ABC_TP_C"/>
    <property type="match status" value="1"/>
</dbReference>
<evidence type="ECO:0000256" key="3">
    <source>
        <dbReference type="ARBA" id="ARBA00022840"/>
    </source>
</evidence>
<sequence>MSPPTGDPSAADGGLSLRDIGVRFGGLVALEGVSLQVRPGRVVGVIGPNGAGKTTLFNVVCGFVKPSTGSMTVDGRPFQPRPHRLNADGIARTLQGVGLFDHLTVVENVMAGATNEARTGFFAGLLALPGSDREERRLREFAMELLAELGVAAYARAYPQTLPYAVRKRIAVARALAARPRLMLLDEPAGGLGHDDIQELGALIRGLPARGGLNCAVMLVEHHMDLVMSVCDEINVLDFGRLIAHGTPAEVKANPKVLEAYLGADVEEAAA</sequence>
<dbReference type="InterPro" id="IPR003439">
    <property type="entry name" value="ABC_transporter-like_ATP-bd"/>
</dbReference>
<keyword evidence="2" id="KW-0547">Nucleotide-binding</keyword>
<dbReference type="InterPro" id="IPR032823">
    <property type="entry name" value="BCA_ABC_TP_C"/>
</dbReference>
<dbReference type="GO" id="GO:0016887">
    <property type="term" value="F:ATP hydrolysis activity"/>
    <property type="evidence" value="ECO:0007669"/>
    <property type="project" value="InterPro"/>
</dbReference>
<evidence type="ECO:0000313" key="6">
    <source>
        <dbReference type="Proteomes" id="UP000619260"/>
    </source>
</evidence>
<dbReference type="EMBL" id="BOPF01000013">
    <property type="protein sequence ID" value="GIJ46906.1"/>
    <property type="molecule type" value="Genomic_DNA"/>
</dbReference>
<protein>
    <submittedName>
        <fullName evidence="5">ABC transporter ATP-binding protein</fullName>
    </submittedName>
</protein>
<comment type="caution">
    <text evidence="5">The sequence shown here is derived from an EMBL/GenBank/DDBJ whole genome shotgun (WGS) entry which is preliminary data.</text>
</comment>
<dbReference type="RefSeq" id="WP_203900438.1">
    <property type="nucleotide sequence ID" value="NZ_BOPF01000013.1"/>
</dbReference>
<dbReference type="SUPFAM" id="SSF52540">
    <property type="entry name" value="P-loop containing nucleoside triphosphate hydrolases"/>
    <property type="match status" value="1"/>
</dbReference>
<dbReference type="GO" id="GO:0005886">
    <property type="term" value="C:plasma membrane"/>
    <property type="evidence" value="ECO:0007669"/>
    <property type="project" value="TreeGrafter"/>
</dbReference>
<reference evidence="5" key="1">
    <citation type="submission" date="2021-01" db="EMBL/GenBank/DDBJ databases">
        <title>Whole genome shotgun sequence of Virgisporangium aliadipatigenens NBRC 105644.</title>
        <authorList>
            <person name="Komaki H."/>
            <person name="Tamura T."/>
        </authorList>
    </citation>
    <scope>NUCLEOTIDE SEQUENCE</scope>
    <source>
        <strain evidence="5">NBRC 105644</strain>
    </source>
</reference>
<accession>A0A8J3YKK8</accession>
<dbReference type="InterPro" id="IPR051120">
    <property type="entry name" value="ABC_AA/LPS_Transport"/>
</dbReference>
<dbReference type="InterPro" id="IPR027417">
    <property type="entry name" value="P-loop_NTPase"/>
</dbReference>
<organism evidence="5 6">
    <name type="scientific">Virgisporangium aliadipatigenens</name>
    <dbReference type="NCBI Taxonomy" id="741659"/>
    <lineage>
        <taxon>Bacteria</taxon>
        <taxon>Bacillati</taxon>
        <taxon>Actinomycetota</taxon>
        <taxon>Actinomycetes</taxon>
        <taxon>Micromonosporales</taxon>
        <taxon>Micromonosporaceae</taxon>
        <taxon>Virgisporangium</taxon>
    </lineage>
</organism>
<dbReference type="PANTHER" id="PTHR45772:SF4">
    <property type="entry name" value="ABC TRANSPORTER ATP-BINDING PROTEIN"/>
    <property type="match status" value="1"/>
</dbReference>
<evidence type="ECO:0000256" key="2">
    <source>
        <dbReference type="ARBA" id="ARBA00022741"/>
    </source>
</evidence>
<proteinExistence type="predicted"/>
<feature type="domain" description="ABC transporter" evidence="4">
    <location>
        <begin position="15"/>
        <end position="264"/>
    </location>
</feature>
<dbReference type="Pfam" id="PF00005">
    <property type="entry name" value="ABC_tran"/>
    <property type="match status" value="1"/>
</dbReference>
<dbReference type="CDD" id="cd03219">
    <property type="entry name" value="ABC_Mj1267_LivG_branched"/>
    <property type="match status" value="1"/>
</dbReference>
<keyword evidence="1" id="KW-0813">Transport</keyword>
<dbReference type="AlphaFoldDB" id="A0A8J3YKK8"/>
<dbReference type="InterPro" id="IPR003593">
    <property type="entry name" value="AAA+_ATPase"/>
</dbReference>
<evidence type="ECO:0000259" key="4">
    <source>
        <dbReference type="PROSITE" id="PS50893"/>
    </source>
</evidence>
<keyword evidence="6" id="KW-1185">Reference proteome</keyword>
<dbReference type="Gene3D" id="3.40.50.300">
    <property type="entry name" value="P-loop containing nucleotide triphosphate hydrolases"/>
    <property type="match status" value="1"/>
</dbReference>